<dbReference type="Proteomes" id="UP000228987">
    <property type="component" value="Unassembled WGS sequence"/>
</dbReference>
<evidence type="ECO:0008006" key="3">
    <source>
        <dbReference type="Google" id="ProtNLM"/>
    </source>
</evidence>
<dbReference type="AlphaFoldDB" id="A0A2A5CJV4"/>
<sequence>MRALTIQEVDEVSGGSYLSDVTDLATQTGLIGSIAGYVATGTAAGATTAGLWGAGMGAAWGAGYGFGTFIYGRYLQRLVLNSYY</sequence>
<protein>
    <recommendedName>
        <fullName evidence="3">Bacteriocin</fullName>
    </recommendedName>
</protein>
<organism evidence="1 2">
    <name type="scientific">SAR86 cluster bacterium</name>
    <dbReference type="NCBI Taxonomy" id="2030880"/>
    <lineage>
        <taxon>Bacteria</taxon>
        <taxon>Pseudomonadati</taxon>
        <taxon>Pseudomonadota</taxon>
        <taxon>Gammaproteobacteria</taxon>
        <taxon>SAR86 cluster</taxon>
    </lineage>
</organism>
<proteinExistence type="predicted"/>
<name>A0A2A5CJV4_9GAMM</name>
<evidence type="ECO:0000313" key="2">
    <source>
        <dbReference type="Proteomes" id="UP000228987"/>
    </source>
</evidence>
<gene>
    <name evidence="1" type="ORF">COA71_02170</name>
</gene>
<accession>A0A2A5CJV4</accession>
<reference evidence="2" key="1">
    <citation type="submission" date="2017-08" db="EMBL/GenBank/DDBJ databases">
        <title>A dynamic microbial community with high functional redundancy inhabits the cold, oxic subseafloor aquifer.</title>
        <authorList>
            <person name="Tully B.J."/>
            <person name="Wheat C.G."/>
            <person name="Glazer B.T."/>
            <person name="Huber J.A."/>
        </authorList>
    </citation>
    <scope>NUCLEOTIDE SEQUENCE [LARGE SCALE GENOMIC DNA]</scope>
</reference>
<evidence type="ECO:0000313" key="1">
    <source>
        <dbReference type="EMBL" id="PCJ43700.1"/>
    </source>
</evidence>
<dbReference type="EMBL" id="NVWI01000001">
    <property type="protein sequence ID" value="PCJ43700.1"/>
    <property type="molecule type" value="Genomic_DNA"/>
</dbReference>
<comment type="caution">
    <text evidence="1">The sequence shown here is derived from an EMBL/GenBank/DDBJ whole genome shotgun (WGS) entry which is preliminary data.</text>
</comment>